<dbReference type="EMBL" id="JABFUD020000008">
    <property type="protein sequence ID" value="KAI5076524.1"/>
    <property type="molecule type" value="Genomic_DNA"/>
</dbReference>
<feature type="repeat" description="PPR" evidence="2">
    <location>
        <begin position="120"/>
        <end position="154"/>
    </location>
</feature>
<dbReference type="AlphaFoldDB" id="A0A9D4ZIB9"/>
<dbReference type="PROSITE" id="PS51375">
    <property type="entry name" value="PPR"/>
    <property type="match status" value="2"/>
</dbReference>
<sequence length="289" mass="33016">MHTQALNCQLKPQFRILQHTSNIERRPVIDPGILETVSLEEALAVLNSEAYRVSVQGFIHILQKCRRSKSLDYVKQVRKHIQDHDLEVHNVLGSYLVPTLVECGSLRDAHLLFGLMSYHNEYSWTALIQGYVDCGESERAFRLYHDMQSNRINPNTYTFQSLLRGCIKLKSIERGRKLHFEIAEDGLEGHPFVASALVDIHAGLMRKGKHIFDTMESEYGISPTIEHYNSVLDLLGRAGRLTDAMEWLEEMPFKPNFGGMLSSKTLTLAYLNVTSCVVDKWNAQLSFYT</sequence>
<dbReference type="Gene3D" id="1.25.40.10">
    <property type="entry name" value="Tetratricopeptide repeat domain"/>
    <property type="match status" value="2"/>
</dbReference>
<dbReference type="OrthoDB" id="330671at2759"/>
<dbReference type="InterPro" id="IPR002885">
    <property type="entry name" value="PPR_rpt"/>
</dbReference>
<feature type="repeat" description="PPR" evidence="2">
    <location>
        <begin position="224"/>
        <end position="254"/>
    </location>
</feature>
<dbReference type="Pfam" id="PF13041">
    <property type="entry name" value="PPR_2"/>
    <property type="match status" value="1"/>
</dbReference>
<dbReference type="NCBIfam" id="TIGR00756">
    <property type="entry name" value="PPR"/>
    <property type="match status" value="2"/>
</dbReference>
<evidence type="ECO:0000313" key="3">
    <source>
        <dbReference type="EMBL" id="KAI5076524.1"/>
    </source>
</evidence>
<dbReference type="GO" id="GO:0003723">
    <property type="term" value="F:RNA binding"/>
    <property type="evidence" value="ECO:0007669"/>
    <property type="project" value="InterPro"/>
</dbReference>
<dbReference type="PANTHER" id="PTHR47926">
    <property type="entry name" value="PENTATRICOPEPTIDE REPEAT-CONTAINING PROTEIN"/>
    <property type="match status" value="1"/>
</dbReference>
<reference evidence="3" key="1">
    <citation type="submission" date="2021-01" db="EMBL/GenBank/DDBJ databases">
        <title>Adiantum capillus-veneris genome.</title>
        <authorList>
            <person name="Fang Y."/>
            <person name="Liao Q."/>
        </authorList>
    </citation>
    <scope>NUCLEOTIDE SEQUENCE</scope>
    <source>
        <strain evidence="3">H3</strain>
        <tissue evidence="3">Leaf</tissue>
    </source>
</reference>
<evidence type="ECO:0000256" key="1">
    <source>
        <dbReference type="ARBA" id="ARBA00022737"/>
    </source>
</evidence>
<name>A0A9D4ZIB9_ADICA</name>
<organism evidence="3 4">
    <name type="scientific">Adiantum capillus-veneris</name>
    <name type="common">Maidenhair fern</name>
    <dbReference type="NCBI Taxonomy" id="13818"/>
    <lineage>
        <taxon>Eukaryota</taxon>
        <taxon>Viridiplantae</taxon>
        <taxon>Streptophyta</taxon>
        <taxon>Embryophyta</taxon>
        <taxon>Tracheophyta</taxon>
        <taxon>Polypodiopsida</taxon>
        <taxon>Polypodiidae</taxon>
        <taxon>Polypodiales</taxon>
        <taxon>Pteridineae</taxon>
        <taxon>Pteridaceae</taxon>
        <taxon>Vittarioideae</taxon>
        <taxon>Adiantum</taxon>
    </lineage>
</organism>
<dbReference type="InterPro" id="IPR011990">
    <property type="entry name" value="TPR-like_helical_dom_sf"/>
</dbReference>
<keyword evidence="4" id="KW-1185">Reference proteome</keyword>
<dbReference type="Pfam" id="PF01535">
    <property type="entry name" value="PPR"/>
    <property type="match status" value="1"/>
</dbReference>
<keyword evidence="1" id="KW-0677">Repeat</keyword>
<comment type="caution">
    <text evidence="3">The sequence shown here is derived from an EMBL/GenBank/DDBJ whole genome shotgun (WGS) entry which is preliminary data.</text>
</comment>
<proteinExistence type="predicted"/>
<dbReference type="GO" id="GO:0009451">
    <property type="term" value="P:RNA modification"/>
    <property type="evidence" value="ECO:0007669"/>
    <property type="project" value="InterPro"/>
</dbReference>
<protein>
    <recommendedName>
        <fullName evidence="5">Pentatricopeptide repeat-containing protein</fullName>
    </recommendedName>
</protein>
<accession>A0A9D4ZIB9</accession>
<gene>
    <name evidence="3" type="ORF">GOP47_0008589</name>
</gene>
<evidence type="ECO:0008006" key="5">
    <source>
        <dbReference type="Google" id="ProtNLM"/>
    </source>
</evidence>
<dbReference type="Proteomes" id="UP000886520">
    <property type="component" value="Chromosome 8"/>
</dbReference>
<dbReference type="InterPro" id="IPR046960">
    <property type="entry name" value="PPR_At4g14850-like_plant"/>
</dbReference>
<evidence type="ECO:0000256" key="2">
    <source>
        <dbReference type="PROSITE-ProRule" id="PRU00708"/>
    </source>
</evidence>
<evidence type="ECO:0000313" key="4">
    <source>
        <dbReference type="Proteomes" id="UP000886520"/>
    </source>
</evidence>